<dbReference type="AlphaFoldDB" id="A0A8X6PC09"/>
<keyword evidence="1" id="KW-1133">Transmembrane helix</keyword>
<feature type="transmembrane region" description="Helical" evidence="1">
    <location>
        <begin position="248"/>
        <end position="271"/>
    </location>
</feature>
<feature type="transmembrane region" description="Helical" evidence="1">
    <location>
        <begin position="20"/>
        <end position="38"/>
    </location>
</feature>
<reference evidence="2" key="1">
    <citation type="submission" date="2020-08" db="EMBL/GenBank/DDBJ databases">
        <title>Multicomponent nature underlies the extraordinary mechanical properties of spider dragline silk.</title>
        <authorList>
            <person name="Kono N."/>
            <person name="Nakamura H."/>
            <person name="Mori M."/>
            <person name="Yoshida Y."/>
            <person name="Ohtoshi R."/>
            <person name="Malay A.D."/>
            <person name="Moran D.A.P."/>
            <person name="Tomita M."/>
            <person name="Numata K."/>
            <person name="Arakawa K."/>
        </authorList>
    </citation>
    <scope>NUCLEOTIDE SEQUENCE</scope>
</reference>
<feature type="transmembrane region" description="Helical" evidence="1">
    <location>
        <begin position="361"/>
        <end position="383"/>
    </location>
</feature>
<evidence type="ECO:0000313" key="2">
    <source>
        <dbReference type="EMBL" id="GFT62992.1"/>
    </source>
</evidence>
<dbReference type="OrthoDB" id="6417649at2759"/>
<keyword evidence="1" id="KW-0812">Transmembrane</keyword>
<protein>
    <recommendedName>
        <fullName evidence="4">Gustatory receptor</fullName>
    </recommendedName>
</protein>
<organism evidence="2 3">
    <name type="scientific">Nephila pilipes</name>
    <name type="common">Giant wood spider</name>
    <name type="synonym">Nephila maculata</name>
    <dbReference type="NCBI Taxonomy" id="299642"/>
    <lineage>
        <taxon>Eukaryota</taxon>
        <taxon>Metazoa</taxon>
        <taxon>Ecdysozoa</taxon>
        <taxon>Arthropoda</taxon>
        <taxon>Chelicerata</taxon>
        <taxon>Arachnida</taxon>
        <taxon>Araneae</taxon>
        <taxon>Araneomorphae</taxon>
        <taxon>Entelegynae</taxon>
        <taxon>Araneoidea</taxon>
        <taxon>Nephilidae</taxon>
        <taxon>Nephila</taxon>
    </lineage>
</organism>
<gene>
    <name evidence="2" type="primary">AVEN_253526_1</name>
    <name evidence="2" type="ORF">NPIL_684991</name>
</gene>
<accession>A0A8X6PC09</accession>
<comment type="caution">
    <text evidence="2">The sequence shown here is derived from an EMBL/GenBank/DDBJ whole genome shotgun (WGS) entry which is preliminary data.</text>
</comment>
<feature type="transmembrane region" description="Helical" evidence="1">
    <location>
        <begin position="283"/>
        <end position="307"/>
    </location>
</feature>
<evidence type="ECO:0000313" key="3">
    <source>
        <dbReference type="Proteomes" id="UP000887013"/>
    </source>
</evidence>
<name>A0A8X6PC09_NEPPI</name>
<keyword evidence="1" id="KW-0472">Membrane</keyword>
<dbReference type="EMBL" id="BMAW01019364">
    <property type="protein sequence ID" value="GFT62992.1"/>
    <property type="molecule type" value="Genomic_DNA"/>
</dbReference>
<evidence type="ECO:0000256" key="1">
    <source>
        <dbReference type="SAM" id="Phobius"/>
    </source>
</evidence>
<feature type="transmembrane region" description="Helical" evidence="1">
    <location>
        <begin position="137"/>
        <end position="156"/>
    </location>
</feature>
<dbReference type="Proteomes" id="UP000887013">
    <property type="component" value="Unassembled WGS sequence"/>
</dbReference>
<evidence type="ECO:0008006" key="4">
    <source>
        <dbReference type="Google" id="ProtNLM"/>
    </source>
</evidence>
<proteinExistence type="predicted"/>
<sequence>MFCASNGKMKAQVDYKDWPFRKRLTFLLLEFLFGMHGLPVPPNKPSLCRFLVYRIIRLSALLFVNFYVGYRIYKLINQKNVTYDIFPLINAGVSACVVDSVAIYSHKFDKFSDRVCTYLDKYDIYLSTSAICRLMNYYVLFFSYVLTCAIVFPIHANHWFDAGRRNDTPPDFLHQKSIQPCAHITIFIMCSGNVVSHLMLYCFVCCLSQQILISLHDDLKSRPKFESLQEFQARFIETADIVKNTDNIFSFFGLVGLGCGFSRACSCIHFYLNMKTPFRDSWLFVIVQIAFDFCALTAVSCLAATVLEEGKKIPPAILQASQTVSVRNTDFHVQCLRFGKIAMSSEIHLSAWKLFPFSRRILPTVIGVTISYVVVIIQMHHAVSLEPSMFTKLTIVPSANLTSEV</sequence>
<keyword evidence="3" id="KW-1185">Reference proteome</keyword>
<feature type="transmembrane region" description="Helical" evidence="1">
    <location>
        <begin position="50"/>
        <end position="70"/>
    </location>
</feature>